<dbReference type="EMBL" id="CAJJDN010000093">
    <property type="protein sequence ID" value="CAD8109355.1"/>
    <property type="molecule type" value="Genomic_DNA"/>
</dbReference>
<keyword evidence="3" id="KW-1185">Reference proteome</keyword>
<accession>A0A8S1Q2A6</accession>
<evidence type="ECO:0000313" key="1">
    <source>
        <dbReference type="EMBL" id="CAD8109351.1"/>
    </source>
</evidence>
<evidence type="ECO:0000313" key="3">
    <source>
        <dbReference type="Proteomes" id="UP000692954"/>
    </source>
</evidence>
<dbReference type="Proteomes" id="UP000692954">
    <property type="component" value="Unassembled WGS sequence"/>
</dbReference>
<sequence length="212" mass="25529">MQEGFVFYDDTQYTQMNEPQVQINDYGVSNNQFEHNGYLKEPDNKILYQDLLKQSKIYQIQLEEQDERLDYKNLPKLIGNNFKKYIEQNKNQIPLTQGLEKFLMKRNVKKEKNKEKKQKKEQQISTKISDLREICRTDFQSKRIFKKYMKKQFIIDLIHSSKIENPLKYIDGISTYFATADEPEKMISSHIINSKKKYYKKIILQDQLIEFT</sequence>
<protein>
    <submittedName>
        <fullName evidence="1">Uncharacterized protein</fullName>
    </submittedName>
</protein>
<organism evidence="1 3">
    <name type="scientific">Paramecium sonneborni</name>
    <dbReference type="NCBI Taxonomy" id="65129"/>
    <lineage>
        <taxon>Eukaryota</taxon>
        <taxon>Sar</taxon>
        <taxon>Alveolata</taxon>
        <taxon>Ciliophora</taxon>
        <taxon>Intramacronucleata</taxon>
        <taxon>Oligohymenophorea</taxon>
        <taxon>Peniculida</taxon>
        <taxon>Parameciidae</taxon>
        <taxon>Paramecium</taxon>
    </lineage>
</organism>
<gene>
    <name evidence="1" type="ORF">PSON_ATCC_30995.1.T0930131</name>
    <name evidence="2" type="ORF">PSON_ATCC_30995.1.T0930133</name>
</gene>
<name>A0A8S1Q2A6_9CILI</name>
<dbReference type="AlphaFoldDB" id="A0A8S1Q2A6"/>
<dbReference type="OrthoDB" id="305593at2759"/>
<comment type="caution">
    <text evidence="1">The sequence shown here is derived from an EMBL/GenBank/DDBJ whole genome shotgun (WGS) entry which is preliminary data.</text>
</comment>
<reference evidence="1" key="1">
    <citation type="submission" date="2021-01" db="EMBL/GenBank/DDBJ databases">
        <authorList>
            <consortium name="Genoscope - CEA"/>
            <person name="William W."/>
        </authorList>
    </citation>
    <scope>NUCLEOTIDE SEQUENCE</scope>
</reference>
<proteinExistence type="predicted"/>
<evidence type="ECO:0000313" key="2">
    <source>
        <dbReference type="EMBL" id="CAD8109355.1"/>
    </source>
</evidence>
<dbReference type="EMBL" id="CAJJDN010000093">
    <property type="protein sequence ID" value="CAD8109351.1"/>
    <property type="molecule type" value="Genomic_DNA"/>
</dbReference>